<sequence>MTFKLTSLIFLTLAVIMVMLSSSANTADALPYWCVCGESRTKTHRACINAGANWDGGSCGCDTYPIHNNFIASCARLLNSKMTFKPSTLIVLAIATIMAAATTGAEAWQQNWCVCSNNMPKTQIACTAANGNWDGGSCGIVTNQKYDDFITSCNKQRGAVRCWL</sequence>
<proteinExistence type="predicted"/>
<organism evidence="2 3">
    <name type="scientific">Linnemannia exigua</name>
    <dbReference type="NCBI Taxonomy" id="604196"/>
    <lineage>
        <taxon>Eukaryota</taxon>
        <taxon>Fungi</taxon>
        <taxon>Fungi incertae sedis</taxon>
        <taxon>Mucoromycota</taxon>
        <taxon>Mortierellomycotina</taxon>
        <taxon>Mortierellomycetes</taxon>
        <taxon>Mortierellales</taxon>
        <taxon>Mortierellaceae</taxon>
        <taxon>Linnemannia</taxon>
    </lineage>
</organism>
<feature type="signal peptide" evidence="1">
    <location>
        <begin position="1"/>
        <end position="29"/>
    </location>
</feature>
<evidence type="ECO:0000313" key="3">
    <source>
        <dbReference type="Proteomes" id="UP001194580"/>
    </source>
</evidence>
<comment type="caution">
    <text evidence="2">The sequence shown here is derived from an EMBL/GenBank/DDBJ whole genome shotgun (WGS) entry which is preliminary data.</text>
</comment>
<feature type="chain" id="PRO_5041966934" description="Extracellular membrane protein CFEM domain-containing protein" evidence="1">
    <location>
        <begin position="30"/>
        <end position="164"/>
    </location>
</feature>
<evidence type="ECO:0000313" key="2">
    <source>
        <dbReference type="EMBL" id="KAG0273673.1"/>
    </source>
</evidence>
<gene>
    <name evidence="2" type="ORF">BGZ95_010537</name>
</gene>
<keyword evidence="1" id="KW-0732">Signal</keyword>
<accession>A0AAD4DBQ4</accession>
<name>A0AAD4DBQ4_9FUNG</name>
<reference evidence="2" key="1">
    <citation type="journal article" date="2020" name="Fungal Divers.">
        <title>Resolving the Mortierellaceae phylogeny through synthesis of multi-gene phylogenetics and phylogenomics.</title>
        <authorList>
            <person name="Vandepol N."/>
            <person name="Liber J."/>
            <person name="Desiro A."/>
            <person name="Na H."/>
            <person name="Kennedy M."/>
            <person name="Barry K."/>
            <person name="Grigoriev I.V."/>
            <person name="Miller A.N."/>
            <person name="O'Donnell K."/>
            <person name="Stajich J.E."/>
            <person name="Bonito G."/>
        </authorList>
    </citation>
    <scope>NUCLEOTIDE SEQUENCE</scope>
    <source>
        <strain evidence="2">NRRL 28262</strain>
    </source>
</reference>
<dbReference type="AlphaFoldDB" id="A0AAD4DBQ4"/>
<protein>
    <recommendedName>
        <fullName evidence="4">Extracellular membrane protein CFEM domain-containing protein</fullName>
    </recommendedName>
</protein>
<dbReference type="EMBL" id="JAAAIL010000710">
    <property type="protein sequence ID" value="KAG0273673.1"/>
    <property type="molecule type" value="Genomic_DNA"/>
</dbReference>
<dbReference type="Proteomes" id="UP001194580">
    <property type="component" value="Unassembled WGS sequence"/>
</dbReference>
<keyword evidence="3" id="KW-1185">Reference proteome</keyword>
<evidence type="ECO:0000256" key="1">
    <source>
        <dbReference type="SAM" id="SignalP"/>
    </source>
</evidence>
<evidence type="ECO:0008006" key="4">
    <source>
        <dbReference type="Google" id="ProtNLM"/>
    </source>
</evidence>